<evidence type="ECO:0000256" key="2">
    <source>
        <dbReference type="ARBA" id="ARBA00022448"/>
    </source>
</evidence>
<dbReference type="InterPro" id="IPR013099">
    <property type="entry name" value="K_chnl_dom"/>
</dbReference>
<feature type="transmembrane region" description="Helical" evidence="9">
    <location>
        <begin position="158"/>
        <end position="179"/>
    </location>
</feature>
<dbReference type="AlphaFoldDB" id="A0A3P6SMM8"/>
<feature type="transmembrane region" description="Helical" evidence="9">
    <location>
        <begin position="231"/>
        <end position="251"/>
    </location>
</feature>
<dbReference type="OrthoDB" id="297496at2759"/>
<dbReference type="Pfam" id="PF00041">
    <property type="entry name" value="fn3"/>
    <property type="match status" value="2"/>
</dbReference>
<dbReference type="OMA" id="IILTTMC"/>
<dbReference type="GO" id="GO:0030322">
    <property type="term" value="P:stabilization of membrane potential"/>
    <property type="evidence" value="ECO:0007669"/>
    <property type="project" value="TreeGrafter"/>
</dbReference>
<keyword evidence="5 8" id="KW-0406">Ion transport</keyword>
<dbReference type="InterPro" id="IPR003280">
    <property type="entry name" value="2pore_dom_K_chnl"/>
</dbReference>
<accession>A0A3P6SMM8</accession>
<dbReference type="InterPro" id="IPR003961">
    <property type="entry name" value="FN3_dom"/>
</dbReference>
<dbReference type="PROSITE" id="PS51257">
    <property type="entry name" value="PROKAR_LIPOPROTEIN"/>
    <property type="match status" value="1"/>
</dbReference>
<dbReference type="CDD" id="cd00063">
    <property type="entry name" value="FN3"/>
    <property type="match status" value="2"/>
</dbReference>
<feature type="transmembrane region" description="Helical" evidence="9">
    <location>
        <begin position="301"/>
        <end position="327"/>
    </location>
</feature>
<dbReference type="GO" id="GO:0022841">
    <property type="term" value="F:potassium ion leak channel activity"/>
    <property type="evidence" value="ECO:0007669"/>
    <property type="project" value="TreeGrafter"/>
</dbReference>
<keyword evidence="12" id="KW-1185">Reference proteome</keyword>
<dbReference type="EMBL" id="UYRX01000094">
    <property type="protein sequence ID" value="VDK73597.1"/>
    <property type="molecule type" value="Genomic_DNA"/>
</dbReference>
<dbReference type="SUPFAM" id="SSF81324">
    <property type="entry name" value="Voltage-gated potassium channels"/>
    <property type="match status" value="2"/>
</dbReference>
<dbReference type="SMART" id="SM00060">
    <property type="entry name" value="FN3"/>
    <property type="match status" value="2"/>
</dbReference>
<evidence type="ECO:0000256" key="1">
    <source>
        <dbReference type="ARBA" id="ARBA00004141"/>
    </source>
</evidence>
<evidence type="ECO:0000256" key="9">
    <source>
        <dbReference type="SAM" id="Phobius"/>
    </source>
</evidence>
<dbReference type="GO" id="GO:0015271">
    <property type="term" value="F:outward rectifier potassium channel activity"/>
    <property type="evidence" value="ECO:0007669"/>
    <property type="project" value="TreeGrafter"/>
</dbReference>
<dbReference type="SUPFAM" id="SSF49265">
    <property type="entry name" value="Fibronectin type III"/>
    <property type="match status" value="1"/>
</dbReference>
<dbReference type="InterPro" id="IPR013783">
    <property type="entry name" value="Ig-like_fold"/>
</dbReference>
<keyword evidence="7 8" id="KW-0407">Ion channel</keyword>
<evidence type="ECO:0000256" key="7">
    <source>
        <dbReference type="ARBA" id="ARBA00023303"/>
    </source>
</evidence>
<reference evidence="11 12" key="1">
    <citation type="submission" date="2018-08" db="EMBL/GenBank/DDBJ databases">
        <authorList>
            <person name="Laetsch R D."/>
            <person name="Stevens L."/>
            <person name="Kumar S."/>
            <person name="Blaxter L. M."/>
        </authorList>
    </citation>
    <scope>NUCLEOTIDE SEQUENCE [LARGE SCALE GENOMIC DNA]</scope>
</reference>
<feature type="domain" description="Fibronectin type-III" evidence="10">
    <location>
        <begin position="502"/>
        <end position="596"/>
    </location>
</feature>
<evidence type="ECO:0000256" key="4">
    <source>
        <dbReference type="ARBA" id="ARBA00022989"/>
    </source>
</evidence>
<protein>
    <recommendedName>
        <fullName evidence="10">Fibronectin type-III domain-containing protein</fullName>
    </recommendedName>
</protein>
<evidence type="ECO:0000256" key="5">
    <source>
        <dbReference type="ARBA" id="ARBA00023065"/>
    </source>
</evidence>
<dbReference type="InterPro" id="IPR036116">
    <property type="entry name" value="FN3_sf"/>
</dbReference>
<evidence type="ECO:0000256" key="8">
    <source>
        <dbReference type="RuleBase" id="RU003857"/>
    </source>
</evidence>
<organism evidence="11 12">
    <name type="scientific">Litomosoides sigmodontis</name>
    <name type="common">Filarial nematode worm</name>
    <dbReference type="NCBI Taxonomy" id="42156"/>
    <lineage>
        <taxon>Eukaryota</taxon>
        <taxon>Metazoa</taxon>
        <taxon>Ecdysozoa</taxon>
        <taxon>Nematoda</taxon>
        <taxon>Chromadorea</taxon>
        <taxon>Rhabditida</taxon>
        <taxon>Spirurina</taxon>
        <taxon>Spiruromorpha</taxon>
        <taxon>Filarioidea</taxon>
        <taxon>Onchocercidae</taxon>
        <taxon>Litomosoides</taxon>
    </lineage>
</organism>
<sequence>MQMKVLQIRVLRRVIIARIISPHFLLIVACILYMIFGAWIFQALEGRHLKDMKAAQLSRIDVSVEKYVDRIWKLTHSKNYQKIDRSKWKKIFKRDSKEQFYEYVDTVFAAHLKYRHGYDTTAPTWDFLTSFFFTATMLTSIGYGYIAPSTFAGRLFGVVYCLIGIPLTLVTVANIAKFISECAFLVHYNCWKKLSTWRDRRKGITIHEIRPFFDDNDDEQELLDKIKLVRFPPVILFLIVFLYGLFGSYIIQKKEHWTYIESVYFTFISILTVDCLRKLKAKKDIRKTTGFGDYRPEQQNMLVVLCVIMGGIILTTMCMDVVGRMYLKEIHYIGRKIQTNNPFFLIREAKARRRRQATAGILLELAKGMIFEHSGGRMMARRMSRKFQKRGPHMLTDDEFMFARLPPDPPRECQVVSTSAYSVRLAWAPAFSADDQVTYNIRYRIKHQEDSKMRELRGIQGHTAEIMSVDSCSLYEFRITAVSRFGESKPVYLVQYTEPQLSPQHILAQRLNANTIELSWEPPYKRTKDVTNYIVYYTENPNAHFSVWERITVRGRRIVFPDLRYDWFYTFCATACFKDGQRSPLSRALFVKTDKLEFRPKCVGQSHTIEVMNTILQSKEEVNETLPLLPRNYVSFQN</sequence>
<dbReference type="PANTHER" id="PTHR11003">
    <property type="entry name" value="POTASSIUM CHANNEL, SUBFAMILY K"/>
    <property type="match status" value="1"/>
</dbReference>
<evidence type="ECO:0000313" key="11">
    <source>
        <dbReference type="EMBL" id="VDK73597.1"/>
    </source>
</evidence>
<dbReference type="Gene3D" id="1.10.287.70">
    <property type="match status" value="1"/>
</dbReference>
<evidence type="ECO:0000259" key="10">
    <source>
        <dbReference type="PROSITE" id="PS50853"/>
    </source>
</evidence>
<dbReference type="STRING" id="42156.A0A3P6SMM8"/>
<feature type="transmembrane region" description="Helical" evidence="9">
    <location>
        <begin position="20"/>
        <end position="41"/>
    </location>
</feature>
<comment type="similarity">
    <text evidence="8">Belongs to the two pore domain potassium channel (TC 1.A.1.8) family.</text>
</comment>
<gene>
    <name evidence="11" type="ORF">NLS_LOCUS2174</name>
</gene>
<keyword evidence="3 8" id="KW-0812">Transmembrane</keyword>
<feature type="transmembrane region" description="Helical" evidence="9">
    <location>
        <begin position="127"/>
        <end position="146"/>
    </location>
</feature>
<dbReference type="PROSITE" id="PS50853">
    <property type="entry name" value="FN3"/>
    <property type="match status" value="2"/>
</dbReference>
<dbReference type="PRINTS" id="PR01333">
    <property type="entry name" value="2POREKCHANEL"/>
</dbReference>
<comment type="subcellular location">
    <subcellularLocation>
        <location evidence="1">Membrane</location>
        <topology evidence="1">Multi-pass membrane protein</topology>
    </subcellularLocation>
</comment>
<feature type="domain" description="Fibronectin type-III" evidence="10">
    <location>
        <begin position="409"/>
        <end position="501"/>
    </location>
</feature>
<dbReference type="FunFam" id="2.60.40.10:FF:002077">
    <property type="entry name" value="TWiK family of potassium channels"/>
    <property type="match status" value="1"/>
</dbReference>
<name>A0A3P6SMM8_LITSI</name>
<dbReference type="PANTHER" id="PTHR11003:SF113">
    <property type="entry name" value="FIBRONECTIN TYPE-III DOMAIN-CONTAINING PROTEIN"/>
    <property type="match status" value="1"/>
</dbReference>
<keyword evidence="2 8" id="KW-0813">Transport</keyword>
<keyword evidence="6 9" id="KW-0472">Membrane</keyword>
<keyword evidence="4 9" id="KW-1133">Transmembrane helix</keyword>
<dbReference type="Proteomes" id="UP000277928">
    <property type="component" value="Unassembled WGS sequence"/>
</dbReference>
<dbReference type="Pfam" id="PF07885">
    <property type="entry name" value="Ion_trans_2"/>
    <property type="match status" value="1"/>
</dbReference>
<proteinExistence type="inferred from homology"/>
<evidence type="ECO:0000313" key="12">
    <source>
        <dbReference type="Proteomes" id="UP000277928"/>
    </source>
</evidence>
<dbReference type="Gene3D" id="2.60.40.10">
    <property type="entry name" value="Immunoglobulins"/>
    <property type="match status" value="2"/>
</dbReference>
<evidence type="ECO:0000256" key="3">
    <source>
        <dbReference type="ARBA" id="ARBA00022692"/>
    </source>
</evidence>
<evidence type="ECO:0000256" key="6">
    <source>
        <dbReference type="ARBA" id="ARBA00023136"/>
    </source>
</evidence>
<dbReference type="GO" id="GO:0005886">
    <property type="term" value="C:plasma membrane"/>
    <property type="evidence" value="ECO:0007669"/>
    <property type="project" value="TreeGrafter"/>
</dbReference>